<dbReference type="Proteomes" id="UP000295793">
    <property type="component" value="Unassembled WGS sequence"/>
</dbReference>
<dbReference type="SUPFAM" id="SSF53850">
    <property type="entry name" value="Periplasmic binding protein-like II"/>
    <property type="match status" value="1"/>
</dbReference>
<dbReference type="Gene3D" id="1.10.530.10">
    <property type="match status" value="1"/>
</dbReference>
<keyword evidence="3" id="KW-0998">Cell outer membrane</keyword>
<evidence type="ECO:0000313" key="6">
    <source>
        <dbReference type="EMBL" id="TCS41664.1"/>
    </source>
</evidence>
<dbReference type="EMBL" id="SLZR01000005">
    <property type="protein sequence ID" value="TCS41664.1"/>
    <property type="molecule type" value="Genomic_DNA"/>
</dbReference>
<organism evidence="6 7">
    <name type="scientific">Reinekea marinisedimentorum</name>
    <dbReference type="NCBI Taxonomy" id="230495"/>
    <lineage>
        <taxon>Bacteria</taxon>
        <taxon>Pseudomonadati</taxon>
        <taxon>Pseudomonadota</taxon>
        <taxon>Gammaproteobacteria</taxon>
        <taxon>Oceanospirillales</taxon>
        <taxon>Saccharospirillaceae</taxon>
        <taxon>Reinekea</taxon>
    </lineage>
</organism>
<keyword evidence="4" id="KW-0472">Membrane</keyword>
<evidence type="ECO:0000256" key="2">
    <source>
        <dbReference type="ARBA" id="ARBA00007734"/>
    </source>
</evidence>
<dbReference type="InterPro" id="IPR001638">
    <property type="entry name" value="Solute-binding_3/MltF_N"/>
</dbReference>
<dbReference type="Pfam" id="PF01464">
    <property type="entry name" value="SLT"/>
    <property type="match status" value="1"/>
</dbReference>
<evidence type="ECO:0000256" key="4">
    <source>
        <dbReference type="SAM" id="Phobius"/>
    </source>
</evidence>
<dbReference type="GO" id="GO:0009279">
    <property type="term" value="C:cell outer membrane"/>
    <property type="evidence" value="ECO:0007669"/>
    <property type="project" value="UniProtKB-SubCell"/>
</dbReference>
<dbReference type="Pfam" id="PF00497">
    <property type="entry name" value="SBP_bac_3"/>
    <property type="match status" value="1"/>
</dbReference>
<evidence type="ECO:0000256" key="1">
    <source>
        <dbReference type="ARBA" id="ARBA00004339"/>
    </source>
</evidence>
<evidence type="ECO:0000259" key="5">
    <source>
        <dbReference type="SMART" id="SM00062"/>
    </source>
</evidence>
<keyword evidence="4" id="KW-1133">Transmembrane helix</keyword>
<dbReference type="OrthoDB" id="9815002at2"/>
<comment type="caution">
    <text evidence="6">The sequence shown here is derived from an EMBL/GenBank/DDBJ whole genome shotgun (WGS) entry which is preliminary data.</text>
</comment>
<dbReference type="PROSITE" id="PS00922">
    <property type="entry name" value="TRANSGLYCOSYLASE"/>
    <property type="match status" value="1"/>
</dbReference>
<dbReference type="InterPro" id="IPR000189">
    <property type="entry name" value="Transglyc_AS"/>
</dbReference>
<evidence type="ECO:0000256" key="3">
    <source>
        <dbReference type="ARBA" id="ARBA00023237"/>
    </source>
</evidence>
<keyword evidence="7" id="KW-1185">Reference proteome</keyword>
<dbReference type="GO" id="GO:0000270">
    <property type="term" value="P:peptidoglycan metabolic process"/>
    <property type="evidence" value="ECO:0007669"/>
    <property type="project" value="InterPro"/>
</dbReference>
<gene>
    <name evidence="6" type="ORF">BCF53_10591</name>
</gene>
<feature type="domain" description="Solute-binding protein family 3/N-terminal" evidence="5">
    <location>
        <begin position="47"/>
        <end position="263"/>
    </location>
</feature>
<evidence type="ECO:0000313" key="7">
    <source>
        <dbReference type="Proteomes" id="UP000295793"/>
    </source>
</evidence>
<keyword evidence="4" id="KW-0812">Transmembrane</keyword>
<comment type="similarity">
    <text evidence="2">Belongs to the transglycosylase Slt family.</text>
</comment>
<dbReference type="CDD" id="cd13403">
    <property type="entry name" value="MLTF-like"/>
    <property type="match status" value="1"/>
</dbReference>
<dbReference type="SMART" id="SM00062">
    <property type="entry name" value="PBPb"/>
    <property type="match status" value="1"/>
</dbReference>
<dbReference type="InterPro" id="IPR008258">
    <property type="entry name" value="Transglycosylase_SLT_dom_1"/>
</dbReference>
<name>A0A4R3I6E8_9GAMM</name>
<sequence>MRLIWLNPKKTLLKIFLLLLIVAGLGYFVAKGFKWHSHWAQIERRGSLVVAVRESEGVYWPSGQNFIGLEHDLIEEIERHLEIPVQVFAVRDLDDLYRSLEVGAVDMALPGTSIRNVSWPVSKPYGTTVIGLATTGKDLTGSDNIRTGILDTVAHQDAINVILKKTPYSSAIYEHGRFSAELFTLLEMGDLEQVLIDRRDFTLQQSIFPKLEFTSLNLPGRTFNIQFSPNEDGTLKERVDEVLDLFDQSGLLVQIKDRYLGSALEFDYVDNLTFEKHMASRLPKYIDLFKTHAALNDMDWRLLAAIAYQESHWRPNARSPTGVRGMMMVTQATAKEMGISNRLDPEQSILAGARYFASLKTRVVDRITDPDRTWFALAAYNVGAGHLEDARKITDLLEDDPDRWIDVRKHLPKLALKDYYPWTRYGYARGAEPVVYVANIRRFYEKLKKEYPELDEAVQPERLDQLPDAIIPVFPGS</sequence>
<reference evidence="6 7" key="1">
    <citation type="submission" date="2019-03" db="EMBL/GenBank/DDBJ databases">
        <title>Genomic Encyclopedia of Archaeal and Bacterial Type Strains, Phase II (KMG-II): from individual species to whole genera.</title>
        <authorList>
            <person name="Goeker M."/>
        </authorList>
    </citation>
    <scope>NUCLEOTIDE SEQUENCE [LARGE SCALE GENOMIC DNA]</scope>
    <source>
        <strain evidence="6 7">DSM 15388</strain>
    </source>
</reference>
<proteinExistence type="inferred from homology"/>
<accession>A0A4R3I6E8</accession>
<dbReference type="SUPFAM" id="SSF53955">
    <property type="entry name" value="Lysozyme-like"/>
    <property type="match status" value="1"/>
</dbReference>
<feature type="transmembrane region" description="Helical" evidence="4">
    <location>
        <begin position="12"/>
        <end position="30"/>
    </location>
</feature>
<dbReference type="PANTHER" id="PTHR37423">
    <property type="entry name" value="SOLUBLE LYTIC MUREIN TRANSGLYCOSYLASE-RELATED"/>
    <property type="match status" value="1"/>
</dbReference>
<dbReference type="InterPro" id="IPR023346">
    <property type="entry name" value="Lysozyme-like_dom_sf"/>
</dbReference>
<dbReference type="PANTHER" id="PTHR37423:SF2">
    <property type="entry name" value="MEMBRANE-BOUND LYTIC MUREIN TRANSGLYCOSYLASE C"/>
    <property type="match status" value="1"/>
</dbReference>
<dbReference type="Gene3D" id="3.40.190.10">
    <property type="entry name" value="Periplasmic binding protein-like II"/>
    <property type="match status" value="2"/>
</dbReference>
<dbReference type="AlphaFoldDB" id="A0A4R3I6E8"/>
<dbReference type="GO" id="GO:0008933">
    <property type="term" value="F:peptidoglycan lytic transglycosylase activity"/>
    <property type="evidence" value="ECO:0007669"/>
    <property type="project" value="InterPro"/>
</dbReference>
<dbReference type="RefSeq" id="WP_132701077.1">
    <property type="nucleotide sequence ID" value="NZ_SLZR01000005.1"/>
</dbReference>
<comment type="subcellular location">
    <subcellularLocation>
        <location evidence="1">Cell outer membrane</location>
        <topology evidence="1">Peripheral membrane protein</topology>
    </subcellularLocation>
</comment>
<dbReference type="NCBIfam" id="NF008112">
    <property type="entry name" value="PRK10859.1"/>
    <property type="match status" value="1"/>
</dbReference>
<protein>
    <submittedName>
        <fullName evidence="6">Membrane-bound lytic murein transglycosylase F</fullName>
    </submittedName>
</protein>